<dbReference type="InterPro" id="IPR011009">
    <property type="entry name" value="Kinase-like_dom_sf"/>
</dbReference>
<evidence type="ECO:0000313" key="4">
    <source>
        <dbReference type="Proteomes" id="UP000672011"/>
    </source>
</evidence>
<dbReference type="RefSeq" id="WP_230475756.1">
    <property type="nucleotide sequence ID" value="NZ_CP072842.1"/>
</dbReference>
<sequence>MNEILERLKTLNLQIENVYPVKGGNLNDTYRIESFSKKYFLKLNTAQNFPHLFEKEAKGLKALAETELFDIPEIITNGETDNDFQYLILDWIEKGDATIENWEKFGHNMAKFHQNTNEQFGWSEDNYIAIMVQPNSYKSTWVDFYSNNRILPMIKLLADKKVLKPKEIRAANRLCTELINIFPEEKPALLHGDLWNGNILTRENGDITLIDPAIYYGHREMDIALADLFGGFDDAFFKTYNEVFPLQGNFEDRKQIAQLYPLLIHAFLFEGYYIKDVQAILKKFQY</sequence>
<comment type="similarity">
    <text evidence="1 2">Belongs to the fructosamine kinase family.</text>
</comment>
<dbReference type="Pfam" id="PF03881">
    <property type="entry name" value="Fructosamin_kin"/>
    <property type="match status" value="1"/>
</dbReference>
<protein>
    <submittedName>
        <fullName evidence="3">Fructosamine kinase family protein</fullName>
    </submittedName>
</protein>
<dbReference type="GO" id="GO:0016301">
    <property type="term" value="F:kinase activity"/>
    <property type="evidence" value="ECO:0007669"/>
    <property type="project" value="UniProtKB-KW"/>
</dbReference>
<keyword evidence="4" id="KW-1185">Reference proteome</keyword>
<proteinExistence type="inferred from homology"/>
<keyword evidence="2 3" id="KW-0418">Kinase</keyword>
<reference evidence="4" key="2">
    <citation type="submission" date="2021-04" db="EMBL/GenBank/DDBJ databases">
        <title>Taxonomy of Flavobacteriaceae bacterium ZY171143.</title>
        <authorList>
            <person name="Li F."/>
        </authorList>
    </citation>
    <scope>NUCLEOTIDE SEQUENCE [LARGE SCALE GENOMIC DNA]</scope>
    <source>
        <strain evidence="4">ZY171143</strain>
    </source>
</reference>
<accession>A0ABX7XB60</accession>
<dbReference type="PIRSF" id="PIRSF006221">
    <property type="entry name" value="Ketosamine-3-kinase"/>
    <property type="match status" value="1"/>
</dbReference>
<dbReference type="Gene3D" id="3.90.1200.10">
    <property type="match status" value="1"/>
</dbReference>
<reference evidence="3 4" key="1">
    <citation type="journal article" date="2021" name="Int. J. Syst. Evol. Microbiol.">
        <title>Faecalibacter bovis sp. nov., isolated from cow faeces.</title>
        <authorList>
            <person name="Li F."/>
            <person name="Zhao W."/>
            <person name="Hong Q."/>
            <person name="Shao Q."/>
            <person name="Song J."/>
            <person name="Yang S."/>
        </authorList>
    </citation>
    <scope>NUCLEOTIDE SEQUENCE [LARGE SCALE GENOMIC DNA]</scope>
    <source>
        <strain evidence="3 4">ZY171143</strain>
    </source>
</reference>
<dbReference type="SUPFAM" id="SSF56112">
    <property type="entry name" value="Protein kinase-like (PK-like)"/>
    <property type="match status" value="1"/>
</dbReference>
<evidence type="ECO:0000313" key="3">
    <source>
        <dbReference type="EMBL" id="QTV05131.1"/>
    </source>
</evidence>
<evidence type="ECO:0000256" key="2">
    <source>
        <dbReference type="PIRNR" id="PIRNR006221"/>
    </source>
</evidence>
<organism evidence="3 4">
    <name type="scientific">Faecalibacter bovis</name>
    <dbReference type="NCBI Taxonomy" id="2898187"/>
    <lineage>
        <taxon>Bacteria</taxon>
        <taxon>Pseudomonadati</taxon>
        <taxon>Bacteroidota</taxon>
        <taxon>Flavobacteriia</taxon>
        <taxon>Flavobacteriales</taxon>
        <taxon>Weeksellaceae</taxon>
        <taxon>Faecalibacter</taxon>
    </lineage>
</organism>
<dbReference type="EMBL" id="CP072842">
    <property type="protein sequence ID" value="QTV05131.1"/>
    <property type="molecule type" value="Genomic_DNA"/>
</dbReference>
<gene>
    <name evidence="3" type="ORF">J9309_10085</name>
</gene>
<dbReference type="PANTHER" id="PTHR12149">
    <property type="entry name" value="FRUCTOSAMINE 3 KINASE-RELATED PROTEIN"/>
    <property type="match status" value="1"/>
</dbReference>
<dbReference type="PANTHER" id="PTHR12149:SF8">
    <property type="entry name" value="PROTEIN-RIBULOSAMINE 3-KINASE"/>
    <property type="match status" value="1"/>
</dbReference>
<dbReference type="Gene3D" id="3.30.200.20">
    <property type="entry name" value="Phosphorylase Kinase, domain 1"/>
    <property type="match status" value="1"/>
</dbReference>
<keyword evidence="2" id="KW-0808">Transferase</keyword>
<dbReference type="Proteomes" id="UP000672011">
    <property type="component" value="Chromosome"/>
</dbReference>
<dbReference type="InterPro" id="IPR016477">
    <property type="entry name" value="Fructo-/Ketosamine-3-kinase"/>
</dbReference>
<evidence type="ECO:0000256" key="1">
    <source>
        <dbReference type="ARBA" id="ARBA00009460"/>
    </source>
</evidence>
<name>A0ABX7XB60_9FLAO</name>